<reference evidence="1 2" key="1">
    <citation type="submission" date="2016-08" db="EMBL/GenBank/DDBJ databases">
        <title>Characterization of Isolates of Eisenbergiella tayi Derived from Blood Cultures, Using Whole Genome Sequencing.</title>
        <authorList>
            <person name="Bernier A.-M."/>
            <person name="Burdz T."/>
            <person name="Wiebe D."/>
            <person name="Bernard K."/>
        </authorList>
    </citation>
    <scope>NUCLEOTIDE SEQUENCE [LARGE SCALE GENOMIC DNA]</scope>
    <source>
        <strain evidence="1 2">NML120146</strain>
    </source>
</reference>
<dbReference type="EMBL" id="MEHD01000054">
    <property type="protein sequence ID" value="ODR45083.1"/>
    <property type="molecule type" value="Genomic_DNA"/>
</dbReference>
<evidence type="ECO:0000313" key="2">
    <source>
        <dbReference type="Proteomes" id="UP000094869"/>
    </source>
</evidence>
<accession>A0ABX3A878</accession>
<keyword evidence="2" id="KW-1185">Reference proteome</keyword>
<gene>
    <name evidence="1" type="ORF">BEI63_30560</name>
</gene>
<protein>
    <recommendedName>
        <fullName evidence="3">HK97 gp10 family phage protein</fullName>
    </recommendedName>
</protein>
<organism evidence="1 2">
    <name type="scientific">Eisenbergiella tayi</name>
    <dbReference type="NCBI Taxonomy" id="1432052"/>
    <lineage>
        <taxon>Bacteria</taxon>
        <taxon>Bacillati</taxon>
        <taxon>Bacillota</taxon>
        <taxon>Clostridia</taxon>
        <taxon>Lachnospirales</taxon>
        <taxon>Lachnospiraceae</taxon>
        <taxon>Eisenbergiella</taxon>
    </lineage>
</organism>
<name>A0ABX3A878_9FIRM</name>
<dbReference type="RefSeq" id="WP_069408915.1">
    <property type="nucleotide sequence ID" value="NZ_MEHD01000054.1"/>
</dbReference>
<proteinExistence type="predicted"/>
<sequence>MNVGATKKIRPDQLTGTLAESLLEWERENEERFFRAIDDAADACNETAGQYLTPGHGYKTGEYKRHFAIERQLTGRHSYSATWHVEAPHYRLTHLLENGHLTRDGTKRTKAVKHIKYGRQIAEQVLDEKMKGLWE</sequence>
<evidence type="ECO:0000313" key="1">
    <source>
        <dbReference type="EMBL" id="ODR45083.1"/>
    </source>
</evidence>
<evidence type="ECO:0008006" key="3">
    <source>
        <dbReference type="Google" id="ProtNLM"/>
    </source>
</evidence>
<dbReference type="Proteomes" id="UP000094869">
    <property type="component" value="Unassembled WGS sequence"/>
</dbReference>
<comment type="caution">
    <text evidence="1">The sequence shown here is derived from an EMBL/GenBank/DDBJ whole genome shotgun (WGS) entry which is preliminary data.</text>
</comment>